<dbReference type="STRING" id="66851.MBORA_14500"/>
<dbReference type="Gene3D" id="3.40.50.12580">
    <property type="match status" value="1"/>
</dbReference>
<dbReference type="PANTHER" id="PTHR37316">
    <property type="entry name" value="TEICHOIC ACID GLYCEROL-PHOSPHATE PRIMASE"/>
    <property type="match status" value="1"/>
</dbReference>
<dbReference type="InterPro" id="IPR043149">
    <property type="entry name" value="TagF_N"/>
</dbReference>
<evidence type="ECO:0000256" key="1">
    <source>
        <dbReference type="ARBA" id="ARBA00004202"/>
    </source>
</evidence>
<dbReference type="PANTHER" id="PTHR37316:SF3">
    <property type="entry name" value="TEICHOIC ACID GLYCEROL-PHOSPHATE TRANSFERASE"/>
    <property type="match status" value="1"/>
</dbReference>
<name>A0A166AAL7_METOA</name>
<dbReference type="GO" id="GO:0005886">
    <property type="term" value="C:plasma membrane"/>
    <property type="evidence" value="ECO:0007669"/>
    <property type="project" value="UniProtKB-SubCell"/>
</dbReference>
<dbReference type="Gene3D" id="3.40.50.11820">
    <property type="match status" value="1"/>
</dbReference>
<evidence type="ECO:0000256" key="2">
    <source>
        <dbReference type="ARBA" id="ARBA00010488"/>
    </source>
</evidence>
<organism evidence="7 8">
    <name type="scientific">Methanobrevibacter oralis</name>
    <dbReference type="NCBI Taxonomy" id="66851"/>
    <lineage>
        <taxon>Archaea</taxon>
        <taxon>Methanobacteriati</taxon>
        <taxon>Methanobacteriota</taxon>
        <taxon>Methanomada group</taxon>
        <taxon>Methanobacteria</taxon>
        <taxon>Methanobacteriales</taxon>
        <taxon>Methanobacteriaceae</taxon>
        <taxon>Methanobrevibacter</taxon>
    </lineage>
</organism>
<dbReference type="InterPro" id="IPR043148">
    <property type="entry name" value="TagF_C"/>
</dbReference>
<dbReference type="Pfam" id="PF04464">
    <property type="entry name" value="Glyphos_transf"/>
    <property type="match status" value="1"/>
</dbReference>
<dbReference type="EMBL" id="LWMU01000082">
    <property type="protein sequence ID" value="KZX11791.1"/>
    <property type="molecule type" value="Genomic_DNA"/>
</dbReference>
<proteinExistence type="inferred from homology"/>
<dbReference type="GO" id="GO:0047355">
    <property type="term" value="F:CDP-glycerol glycerophosphotransferase activity"/>
    <property type="evidence" value="ECO:0007669"/>
    <property type="project" value="UniProtKB-EC"/>
</dbReference>
<dbReference type="Proteomes" id="UP000077428">
    <property type="component" value="Unassembled WGS sequence"/>
</dbReference>
<protein>
    <submittedName>
        <fullName evidence="7">CDP-glycerol:poly(Glycerophosphate) glycerophosphotransferase</fullName>
        <ecNumber evidence="7">2.7.8.12</ecNumber>
    </submittedName>
</protein>
<evidence type="ECO:0000313" key="8">
    <source>
        <dbReference type="Proteomes" id="UP000077428"/>
    </source>
</evidence>
<dbReference type="PATRIC" id="fig|66851.6.peg.1565"/>
<dbReference type="SUPFAM" id="SSF53756">
    <property type="entry name" value="UDP-Glycosyltransferase/glycogen phosphorylase"/>
    <property type="match status" value="1"/>
</dbReference>
<evidence type="ECO:0000313" key="7">
    <source>
        <dbReference type="EMBL" id="KZX11791.1"/>
    </source>
</evidence>
<dbReference type="EC" id="2.7.8.12" evidence="7"/>
<keyword evidence="3" id="KW-1003">Cell membrane</keyword>
<sequence length="601" mass="71129">MTFNKRLKSFKDCTLNSAIYNVYYNEEIDDEIVYLESKDGLDFTGNIFRIAEELSSEEYNNLKIHVHAKKQVIPKIKRLIKNYDLNIHKIIEKEAIATKVLEKAKYIFTDSGIRPKYVKRPGQIFINTWHGTPLKLMGIDNIAEEHTIANVQHTLMSSDYLLYPNEYMCEKMMSAYMIDEIYSGKILFEGYPRNSVFFDDIRRYEIKSKLGYVNKEIFIYMPTFKGILMDRKDNEQKNMIENFLFDLDKKLNDNQIFLVKLHVLNQSKIDFTKFNHIHTFPEDYEIYDVLNIADVLVTDYSSVFFDFANTRKKIVLFNYDEEEYMKDRGTYFALEELPFPKVQTTNDLINELNLGKNYDDSNLINKFCQYDRPNAVKYLCKHIIKGKKICKEKKIDVNKSNILIYAGLFFNSELSSSLIDFLSKLNTNDFNFYISFKQWDKNIINNHEKIFKSIPKGIKYMPLRFYFNPTISEKRAFNKYFNSNKCEKCPLILYDSFKRLVDRQYPNFPFDCVIDFDGSGDIESWMFSNVSAKKIIWVHNDVPKNIKNYQFKELYSSFDYIIVDSPELIASITRIIGKNDNIVVNKTEEYKNIIYNAFSKT</sequence>
<comment type="subcellular location">
    <subcellularLocation>
        <location evidence="1">Cell membrane</location>
        <topology evidence="1">Peripheral membrane protein</topology>
    </subcellularLocation>
</comment>
<dbReference type="RefSeq" id="WP_042692539.1">
    <property type="nucleotide sequence ID" value="NZ_CABMAB010000010.1"/>
</dbReference>
<accession>A0A166AAL7</accession>
<dbReference type="OrthoDB" id="78053at2157"/>
<dbReference type="InterPro" id="IPR051612">
    <property type="entry name" value="Teichoic_Acid_Biosynth"/>
</dbReference>
<keyword evidence="6" id="KW-0472">Membrane</keyword>
<dbReference type="AlphaFoldDB" id="A0A166AAL7"/>
<keyword evidence="5" id="KW-0777">Teichoic acid biosynthesis</keyword>
<evidence type="ECO:0000256" key="5">
    <source>
        <dbReference type="ARBA" id="ARBA00022944"/>
    </source>
</evidence>
<evidence type="ECO:0000256" key="4">
    <source>
        <dbReference type="ARBA" id="ARBA00022679"/>
    </source>
</evidence>
<dbReference type="InterPro" id="IPR007554">
    <property type="entry name" value="Glycerophosphate_synth"/>
</dbReference>
<evidence type="ECO:0000256" key="6">
    <source>
        <dbReference type="ARBA" id="ARBA00023136"/>
    </source>
</evidence>
<comment type="caution">
    <text evidence="7">The sequence shown here is derived from an EMBL/GenBank/DDBJ whole genome shotgun (WGS) entry which is preliminary data.</text>
</comment>
<comment type="similarity">
    <text evidence="2">Belongs to the CDP-glycerol glycerophosphotransferase family.</text>
</comment>
<reference evidence="8" key="1">
    <citation type="journal article" date="2016" name="Genome Announc.">
        <title>Draft Genome Sequences of Methanobrevibacter curvatus DSM11111, Methanobrevibacter cuticularis DSM11139, Methanobrevibacter filiformis DSM11501, and Methanobrevibacter oralis DSM7256.</title>
        <authorList>
            <person name="Poehlein A."/>
            <person name="Seedorf H."/>
        </authorList>
    </citation>
    <scope>NUCLEOTIDE SEQUENCE [LARGE SCALE GENOMIC DNA]</scope>
    <source>
        <strain evidence="8">DSM 7256 / JCM 30027 / ZR</strain>
    </source>
</reference>
<gene>
    <name evidence="7" type="primary">tagF_1</name>
    <name evidence="7" type="ORF">MBORA_14500</name>
</gene>
<keyword evidence="8" id="KW-1185">Reference proteome</keyword>
<keyword evidence="4 7" id="KW-0808">Transferase</keyword>
<evidence type="ECO:0000256" key="3">
    <source>
        <dbReference type="ARBA" id="ARBA00022475"/>
    </source>
</evidence>